<name>A0AAN6XZL6_9PEZI</name>
<dbReference type="GO" id="GO:0016705">
    <property type="term" value="F:oxidoreductase activity, acting on paired donors, with incorporation or reduction of molecular oxygen"/>
    <property type="evidence" value="ECO:0007669"/>
    <property type="project" value="InterPro"/>
</dbReference>
<dbReference type="CDD" id="cd11070">
    <property type="entry name" value="CYP56-like"/>
    <property type="match status" value="1"/>
</dbReference>
<reference evidence="9" key="2">
    <citation type="submission" date="2023-05" db="EMBL/GenBank/DDBJ databases">
        <authorList>
            <consortium name="Lawrence Berkeley National Laboratory"/>
            <person name="Steindorff A."/>
            <person name="Hensen N."/>
            <person name="Bonometti L."/>
            <person name="Westerberg I."/>
            <person name="Brannstrom I.O."/>
            <person name="Guillou S."/>
            <person name="Cros-Aarteil S."/>
            <person name="Calhoun S."/>
            <person name="Haridas S."/>
            <person name="Kuo A."/>
            <person name="Mondo S."/>
            <person name="Pangilinan J."/>
            <person name="Riley R."/>
            <person name="Labutti K."/>
            <person name="Andreopoulos B."/>
            <person name="Lipzen A."/>
            <person name="Chen C."/>
            <person name="Yanf M."/>
            <person name="Daum C."/>
            <person name="Ng V."/>
            <person name="Clum A."/>
            <person name="Ohm R."/>
            <person name="Martin F."/>
            <person name="Silar P."/>
            <person name="Natvig D."/>
            <person name="Lalanne C."/>
            <person name="Gautier V."/>
            <person name="Ament-Velasquez S.L."/>
            <person name="Kruys A."/>
            <person name="Hutchinson M.I."/>
            <person name="Powell A.J."/>
            <person name="Barry K."/>
            <person name="Miller A.N."/>
            <person name="Grigoriev I.V."/>
            <person name="Debuchy R."/>
            <person name="Gladieux P."/>
            <person name="Thoren M.H."/>
            <person name="Johannesson H."/>
        </authorList>
    </citation>
    <scope>NUCLEOTIDE SEQUENCE</scope>
    <source>
        <strain evidence="9">PSN293</strain>
    </source>
</reference>
<organism evidence="9 10">
    <name type="scientific">Rhypophila decipiens</name>
    <dbReference type="NCBI Taxonomy" id="261697"/>
    <lineage>
        <taxon>Eukaryota</taxon>
        <taxon>Fungi</taxon>
        <taxon>Dikarya</taxon>
        <taxon>Ascomycota</taxon>
        <taxon>Pezizomycotina</taxon>
        <taxon>Sordariomycetes</taxon>
        <taxon>Sordariomycetidae</taxon>
        <taxon>Sordariales</taxon>
        <taxon>Naviculisporaceae</taxon>
        <taxon>Rhypophila</taxon>
    </lineage>
</organism>
<keyword evidence="7" id="KW-0560">Oxidoreductase</keyword>
<feature type="region of interest" description="Disordered" evidence="8">
    <location>
        <begin position="470"/>
        <end position="498"/>
    </location>
</feature>
<accession>A0AAN6XZL6</accession>
<keyword evidence="7" id="KW-0503">Monooxygenase</keyword>
<dbReference type="GO" id="GO:0004497">
    <property type="term" value="F:monooxygenase activity"/>
    <property type="evidence" value="ECO:0007669"/>
    <property type="project" value="UniProtKB-KW"/>
</dbReference>
<proteinExistence type="inferred from homology"/>
<keyword evidence="3 6" id="KW-0349">Heme</keyword>
<dbReference type="InterPro" id="IPR002401">
    <property type="entry name" value="Cyt_P450_E_grp-I"/>
</dbReference>
<dbReference type="GO" id="GO:0005506">
    <property type="term" value="F:iron ion binding"/>
    <property type="evidence" value="ECO:0007669"/>
    <property type="project" value="InterPro"/>
</dbReference>
<comment type="caution">
    <text evidence="9">The sequence shown here is derived from an EMBL/GenBank/DDBJ whole genome shotgun (WGS) entry which is preliminary data.</text>
</comment>
<dbReference type="GO" id="GO:0020037">
    <property type="term" value="F:heme binding"/>
    <property type="evidence" value="ECO:0007669"/>
    <property type="project" value="InterPro"/>
</dbReference>
<keyword evidence="4 6" id="KW-0479">Metal-binding</keyword>
<evidence type="ECO:0000256" key="7">
    <source>
        <dbReference type="RuleBase" id="RU000461"/>
    </source>
</evidence>
<protein>
    <submittedName>
        <fullName evidence="9">Cytochrome P450</fullName>
    </submittedName>
</protein>
<evidence type="ECO:0000256" key="4">
    <source>
        <dbReference type="ARBA" id="ARBA00022723"/>
    </source>
</evidence>
<evidence type="ECO:0000256" key="5">
    <source>
        <dbReference type="ARBA" id="ARBA00023004"/>
    </source>
</evidence>
<keyword evidence="10" id="KW-1185">Reference proteome</keyword>
<dbReference type="AlphaFoldDB" id="A0AAN6XZL6"/>
<evidence type="ECO:0000256" key="2">
    <source>
        <dbReference type="ARBA" id="ARBA00010617"/>
    </source>
</evidence>
<dbReference type="Gene3D" id="1.10.630.10">
    <property type="entry name" value="Cytochrome P450"/>
    <property type="match status" value="1"/>
</dbReference>
<comment type="similarity">
    <text evidence="2 7">Belongs to the cytochrome P450 family.</text>
</comment>
<comment type="cofactor">
    <cofactor evidence="1 6">
        <name>heme</name>
        <dbReference type="ChEBI" id="CHEBI:30413"/>
    </cofactor>
</comment>
<evidence type="ECO:0000256" key="6">
    <source>
        <dbReference type="PIRSR" id="PIRSR602401-1"/>
    </source>
</evidence>
<dbReference type="InterPro" id="IPR036396">
    <property type="entry name" value="Cyt_P450_sf"/>
</dbReference>
<dbReference type="Pfam" id="PF00067">
    <property type="entry name" value="p450"/>
    <property type="match status" value="1"/>
</dbReference>
<evidence type="ECO:0000256" key="3">
    <source>
        <dbReference type="ARBA" id="ARBA00022617"/>
    </source>
</evidence>
<evidence type="ECO:0000256" key="8">
    <source>
        <dbReference type="SAM" id="MobiDB-lite"/>
    </source>
</evidence>
<gene>
    <name evidence="9" type="ORF">QBC37DRAFT_45012</name>
</gene>
<evidence type="ECO:0000313" key="9">
    <source>
        <dbReference type="EMBL" id="KAK4209838.1"/>
    </source>
</evidence>
<dbReference type="InterPro" id="IPR017972">
    <property type="entry name" value="Cyt_P450_CS"/>
</dbReference>
<evidence type="ECO:0000256" key="1">
    <source>
        <dbReference type="ARBA" id="ARBA00001971"/>
    </source>
</evidence>
<sequence length="584" mass="66376">MSLLTLVLASFLGVGALRISYWSYCLLGNYLTARRMGVPVCLLPFDHTHRLWSIVDTKLLPFFNLLPFATRTSFSRYNWRGWEITDRYRAHHELGGVFAMVSPSRIWLYIGEPDAAAEVLRRGADFPRCSQLTEMLNVFGPNISTVEPSRWKVQRKIMSACFNEPNNEIVWSESLVLATDMLRYWAPKPSVNTVAEDMRTLSLHVLSRAGFGKSFKFQGHDERKASGSTSYKDSLQTILENCILILVLGPKFLAKPWLPRRVGNLQLGQVHQACVAFQQYMTDMYEEGKLAYSGPPSQTTTKTGSPFMTSLVHASQEEAKASGGLTESEIYGNMFVLNFAGHDTITHTLTFAIYFMAANPTVQDWISEELHRVLGSRSSAEWSYKADFPRLRRCLSVLLETLRLYNPVPLAKWTDAKTVSLRVGDQMILIPPKTMVALSYSSLQTDPNYWSDDSLVWRPSRWIRIQNDSGQASANNDANPPSTSPDQQQEEKEEIITPKRGTFLPWSDGIRDCPGRKFSQIEFVATMACLFRDWRVEPAFISKGESRDDARKRVLHQIKTDSAPVLLLQMLHPERSPLVWSRRQ</sequence>
<dbReference type="InterPro" id="IPR001128">
    <property type="entry name" value="Cyt_P450"/>
</dbReference>
<dbReference type="PANTHER" id="PTHR24305:SF166">
    <property type="entry name" value="CYTOCHROME P450 12A4, MITOCHONDRIAL-RELATED"/>
    <property type="match status" value="1"/>
</dbReference>
<feature type="binding site" description="axial binding residue" evidence="6">
    <location>
        <position position="513"/>
    </location>
    <ligand>
        <name>heme</name>
        <dbReference type="ChEBI" id="CHEBI:30413"/>
    </ligand>
    <ligandPart>
        <name>Fe</name>
        <dbReference type="ChEBI" id="CHEBI:18248"/>
    </ligandPart>
</feature>
<feature type="compositionally biased region" description="Polar residues" evidence="8">
    <location>
        <begin position="470"/>
        <end position="487"/>
    </location>
</feature>
<dbReference type="EMBL" id="MU858192">
    <property type="protein sequence ID" value="KAK4209838.1"/>
    <property type="molecule type" value="Genomic_DNA"/>
</dbReference>
<dbReference type="PRINTS" id="PR00385">
    <property type="entry name" value="P450"/>
</dbReference>
<evidence type="ECO:0000313" key="10">
    <source>
        <dbReference type="Proteomes" id="UP001301769"/>
    </source>
</evidence>
<dbReference type="InterPro" id="IPR050121">
    <property type="entry name" value="Cytochrome_P450_monoxygenase"/>
</dbReference>
<keyword evidence="5 6" id="KW-0408">Iron</keyword>
<dbReference type="PRINTS" id="PR00463">
    <property type="entry name" value="EP450I"/>
</dbReference>
<dbReference type="PANTHER" id="PTHR24305">
    <property type="entry name" value="CYTOCHROME P450"/>
    <property type="match status" value="1"/>
</dbReference>
<reference evidence="9" key="1">
    <citation type="journal article" date="2023" name="Mol. Phylogenet. Evol.">
        <title>Genome-scale phylogeny and comparative genomics of the fungal order Sordariales.</title>
        <authorList>
            <person name="Hensen N."/>
            <person name="Bonometti L."/>
            <person name="Westerberg I."/>
            <person name="Brannstrom I.O."/>
            <person name="Guillou S."/>
            <person name="Cros-Aarteil S."/>
            <person name="Calhoun S."/>
            <person name="Haridas S."/>
            <person name="Kuo A."/>
            <person name="Mondo S."/>
            <person name="Pangilinan J."/>
            <person name="Riley R."/>
            <person name="LaButti K."/>
            <person name="Andreopoulos B."/>
            <person name="Lipzen A."/>
            <person name="Chen C."/>
            <person name="Yan M."/>
            <person name="Daum C."/>
            <person name="Ng V."/>
            <person name="Clum A."/>
            <person name="Steindorff A."/>
            <person name="Ohm R.A."/>
            <person name="Martin F."/>
            <person name="Silar P."/>
            <person name="Natvig D.O."/>
            <person name="Lalanne C."/>
            <person name="Gautier V."/>
            <person name="Ament-Velasquez S.L."/>
            <person name="Kruys A."/>
            <person name="Hutchinson M.I."/>
            <person name="Powell A.J."/>
            <person name="Barry K."/>
            <person name="Miller A.N."/>
            <person name="Grigoriev I.V."/>
            <person name="Debuchy R."/>
            <person name="Gladieux P."/>
            <person name="Hiltunen Thoren M."/>
            <person name="Johannesson H."/>
        </authorList>
    </citation>
    <scope>NUCLEOTIDE SEQUENCE</scope>
    <source>
        <strain evidence="9">PSN293</strain>
    </source>
</reference>
<dbReference type="Proteomes" id="UP001301769">
    <property type="component" value="Unassembled WGS sequence"/>
</dbReference>
<dbReference type="PROSITE" id="PS00086">
    <property type="entry name" value="CYTOCHROME_P450"/>
    <property type="match status" value="1"/>
</dbReference>
<dbReference type="SUPFAM" id="SSF48264">
    <property type="entry name" value="Cytochrome P450"/>
    <property type="match status" value="1"/>
</dbReference>